<dbReference type="InterPro" id="IPR050482">
    <property type="entry name" value="Sensor_HK_TwoCompSys"/>
</dbReference>
<protein>
    <submittedName>
        <fullName evidence="8">Discoidin domain-containing protein</fullName>
    </submittedName>
</protein>
<dbReference type="Gene3D" id="2.60.120.260">
    <property type="entry name" value="Galactose-binding domain-like"/>
    <property type="match status" value="1"/>
</dbReference>
<evidence type="ECO:0000256" key="3">
    <source>
        <dbReference type="ARBA" id="ARBA00023012"/>
    </source>
</evidence>
<comment type="caution">
    <text evidence="8">The sequence shown here is derived from an EMBL/GenBank/DDBJ whole genome shotgun (WGS) entry which is preliminary data.</text>
</comment>
<dbReference type="Pfam" id="PF00754">
    <property type="entry name" value="F5_F8_type_C"/>
    <property type="match status" value="1"/>
</dbReference>
<keyword evidence="3" id="KW-0902">Two-component regulatory system</keyword>
<keyword evidence="4" id="KW-0812">Transmembrane</keyword>
<dbReference type="EMBL" id="JAENII010000019">
    <property type="protein sequence ID" value="MBK1828852.1"/>
    <property type="molecule type" value="Genomic_DNA"/>
</dbReference>
<accession>A0A934RG33</accession>
<dbReference type="CDD" id="cd16917">
    <property type="entry name" value="HATPase_UhpB-NarQ-NarX-like"/>
    <property type="match status" value="1"/>
</dbReference>
<evidence type="ECO:0000256" key="2">
    <source>
        <dbReference type="ARBA" id="ARBA00022777"/>
    </source>
</evidence>
<feature type="domain" description="Signal transduction histidine kinase subgroup 3 dimerisation and phosphoacceptor" evidence="7">
    <location>
        <begin position="487"/>
        <end position="546"/>
    </location>
</feature>
<sequence>MRRSIRPVRGVSLVLCLLAILPRIQAQSLADRFSPELKEIRSQIEKIEDRLRQLPDIPMEDLGGDGAYGRLFGNPELGGNPSVDFTIRFEWPAPAAIDLLALVPARKFTAAGLDPEYGFPDDFSVSLIRPDNGERTLVGQVTNSSSSPVHRGHPYVFELDEPVLAEGVELRVTRLRASDATTTDHLNFALAEFFCFSGERNVMEDATISFSYDQTSTSSPYWIPSFMIDGNTPLGLPELPAPDGQGWPDIGWISHSHIEEDSKVSLTIDLGRKEVINGLRMFPARRPSLADFPGFGIPKQFRVETNLPPPPRTFTPVFTFDQKDLINPGSNPVTVRFPPVEARFVRLQATKLWKAFDHYPAFLSFSEVQVLMDEQVLSEGASVRTVELKDPVEAQGKKFWSPAALTDRHGPTGELVSRPEWLRLLNERLTLEEERHALGLRIESITRQWSRNAFLAFGILGATGILVAIILPFRYRRLERKRIRTIRDRIAGDLHDDVGSNLGSIQLLSEMARSKPDSHEELTLIGQVAAETVTSVRDIVWLLRPRHGYRASTINHLRDSASILLESIEWEFEADLEDFALNDEDGRHLVLFFREALHNMVRHAKADRASIDIHRKGPEIHLVIRDDGRGIPPEILDRPETLRALKQRAARLDAMLEIDSKPGRGTTLHLTFTPKPLSLTKSPRYPFSRHSDPA</sequence>
<keyword evidence="2" id="KW-0418">Kinase</keyword>
<evidence type="ECO:0000313" key="9">
    <source>
        <dbReference type="Proteomes" id="UP000658278"/>
    </source>
</evidence>
<dbReference type="GO" id="GO:0000155">
    <property type="term" value="F:phosphorelay sensor kinase activity"/>
    <property type="evidence" value="ECO:0007669"/>
    <property type="project" value="InterPro"/>
</dbReference>
<keyword evidence="9" id="KW-1185">Reference proteome</keyword>
<evidence type="ECO:0000256" key="4">
    <source>
        <dbReference type="SAM" id="Phobius"/>
    </source>
</evidence>
<organism evidence="8 9">
    <name type="scientific">Haloferula rosea</name>
    <dbReference type="NCBI Taxonomy" id="490093"/>
    <lineage>
        <taxon>Bacteria</taxon>
        <taxon>Pseudomonadati</taxon>
        <taxon>Verrucomicrobiota</taxon>
        <taxon>Verrucomicrobiia</taxon>
        <taxon>Verrucomicrobiales</taxon>
        <taxon>Verrucomicrobiaceae</taxon>
        <taxon>Haloferula</taxon>
    </lineage>
</organism>
<keyword evidence="4" id="KW-0472">Membrane</keyword>
<dbReference type="InterPro" id="IPR011712">
    <property type="entry name" value="Sig_transdc_His_kin_sub3_dim/P"/>
</dbReference>
<dbReference type="InterPro" id="IPR000421">
    <property type="entry name" value="FA58C"/>
</dbReference>
<evidence type="ECO:0000313" key="8">
    <source>
        <dbReference type="EMBL" id="MBK1828852.1"/>
    </source>
</evidence>
<dbReference type="Pfam" id="PF02518">
    <property type="entry name" value="HATPase_c"/>
    <property type="match status" value="1"/>
</dbReference>
<feature type="domain" description="Histidine kinase/HSP90-like ATPase" evidence="6">
    <location>
        <begin position="585"/>
        <end position="672"/>
    </location>
</feature>
<dbReference type="Proteomes" id="UP000658278">
    <property type="component" value="Unassembled WGS sequence"/>
</dbReference>
<feature type="domain" description="F5/8 type C" evidence="5">
    <location>
        <begin position="215"/>
        <end position="353"/>
    </location>
</feature>
<dbReference type="InterPro" id="IPR008979">
    <property type="entry name" value="Galactose-bd-like_sf"/>
</dbReference>
<dbReference type="InterPro" id="IPR003594">
    <property type="entry name" value="HATPase_dom"/>
</dbReference>
<evidence type="ECO:0000259" key="7">
    <source>
        <dbReference type="Pfam" id="PF07730"/>
    </source>
</evidence>
<keyword evidence="4" id="KW-1133">Transmembrane helix</keyword>
<evidence type="ECO:0000256" key="1">
    <source>
        <dbReference type="ARBA" id="ARBA00022679"/>
    </source>
</evidence>
<dbReference type="GO" id="GO:0046983">
    <property type="term" value="F:protein dimerization activity"/>
    <property type="evidence" value="ECO:0007669"/>
    <property type="project" value="InterPro"/>
</dbReference>
<dbReference type="Pfam" id="PF07730">
    <property type="entry name" value="HisKA_3"/>
    <property type="match status" value="1"/>
</dbReference>
<dbReference type="InterPro" id="IPR036890">
    <property type="entry name" value="HATPase_C_sf"/>
</dbReference>
<dbReference type="Gene3D" id="3.30.565.10">
    <property type="entry name" value="Histidine kinase-like ATPase, C-terminal domain"/>
    <property type="match status" value="1"/>
</dbReference>
<reference evidence="8" key="1">
    <citation type="submission" date="2021-01" db="EMBL/GenBank/DDBJ databases">
        <title>Modified the classification status of verrucomicrobia.</title>
        <authorList>
            <person name="Feng X."/>
        </authorList>
    </citation>
    <scope>NUCLEOTIDE SEQUENCE</scope>
    <source>
        <strain evidence="8">KCTC 22201</strain>
    </source>
</reference>
<dbReference type="GO" id="GO:0016020">
    <property type="term" value="C:membrane"/>
    <property type="evidence" value="ECO:0007669"/>
    <property type="project" value="InterPro"/>
</dbReference>
<evidence type="ECO:0000259" key="5">
    <source>
        <dbReference type="Pfam" id="PF00754"/>
    </source>
</evidence>
<name>A0A934RG33_9BACT</name>
<dbReference type="PANTHER" id="PTHR24421">
    <property type="entry name" value="NITRATE/NITRITE SENSOR PROTEIN NARX-RELATED"/>
    <property type="match status" value="1"/>
</dbReference>
<gene>
    <name evidence="8" type="ORF">JIN81_17590</name>
</gene>
<dbReference type="Gene3D" id="1.20.5.1930">
    <property type="match status" value="1"/>
</dbReference>
<dbReference type="SUPFAM" id="SSF49785">
    <property type="entry name" value="Galactose-binding domain-like"/>
    <property type="match status" value="1"/>
</dbReference>
<dbReference type="AlphaFoldDB" id="A0A934RG33"/>
<dbReference type="RefSeq" id="WP_200283062.1">
    <property type="nucleotide sequence ID" value="NZ_JAENII010000019.1"/>
</dbReference>
<feature type="transmembrane region" description="Helical" evidence="4">
    <location>
        <begin position="453"/>
        <end position="473"/>
    </location>
</feature>
<proteinExistence type="predicted"/>
<dbReference type="SUPFAM" id="SSF55874">
    <property type="entry name" value="ATPase domain of HSP90 chaperone/DNA topoisomerase II/histidine kinase"/>
    <property type="match status" value="1"/>
</dbReference>
<evidence type="ECO:0000259" key="6">
    <source>
        <dbReference type="Pfam" id="PF02518"/>
    </source>
</evidence>
<keyword evidence="1" id="KW-0808">Transferase</keyword>